<dbReference type="InterPro" id="IPR034660">
    <property type="entry name" value="DinB/YfiT-like"/>
</dbReference>
<dbReference type="OrthoDB" id="3724345at2759"/>
<keyword evidence="2" id="KW-1185">Reference proteome</keyword>
<protein>
    <submittedName>
        <fullName evidence="1">DEHA2B14894p-like protein</fullName>
    </submittedName>
</protein>
<dbReference type="PANTHER" id="PTHR36922:SF1">
    <property type="entry name" value="DUF1993 DOMAIN-CONTAINING PROTEIN"/>
    <property type="match status" value="1"/>
</dbReference>
<accession>A0A166U8G8</accession>
<evidence type="ECO:0000313" key="1">
    <source>
        <dbReference type="EMBL" id="OAA32193.1"/>
    </source>
</evidence>
<dbReference type="Proteomes" id="UP000078544">
    <property type="component" value="Unassembled WGS sequence"/>
</dbReference>
<dbReference type="EMBL" id="AZGY01000002">
    <property type="protein sequence ID" value="OAA32193.1"/>
    <property type="molecule type" value="Genomic_DNA"/>
</dbReference>
<evidence type="ECO:0000313" key="2">
    <source>
        <dbReference type="Proteomes" id="UP000078544"/>
    </source>
</evidence>
<name>A0A166U8G8_9HYPO</name>
<dbReference type="PANTHER" id="PTHR36922">
    <property type="entry name" value="BLL2446 PROTEIN"/>
    <property type="match status" value="1"/>
</dbReference>
<dbReference type="Gene3D" id="1.20.120.450">
    <property type="entry name" value="dinb family like domain"/>
    <property type="match status" value="1"/>
</dbReference>
<reference evidence="1 2" key="1">
    <citation type="journal article" date="2016" name="Genome Biol. Evol.">
        <title>Divergent and convergent evolution of fungal pathogenicity.</title>
        <authorList>
            <person name="Shang Y."/>
            <person name="Xiao G."/>
            <person name="Zheng P."/>
            <person name="Cen K."/>
            <person name="Zhan S."/>
            <person name="Wang C."/>
        </authorList>
    </citation>
    <scope>NUCLEOTIDE SEQUENCE [LARGE SCALE GENOMIC DNA]</scope>
    <source>
        <strain evidence="1 2">RCEF 2490</strain>
    </source>
</reference>
<dbReference type="SUPFAM" id="SSF109854">
    <property type="entry name" value="DinB/YfiT-like putative metalloenzymes"/>
    <property type="match status" value="1"/>
</dbReference>
<organism evidence="1 2">
    <name type="scientific">Moelleriella libera RCEF 2490</name>
    <dbReference type="NCBI Taxonomy" id="1081109"/>
    <lineage>
        <taxon>Eukaryota</taxon>
        <taxon>Fungi</taxon>
        <taxon>Dikarya</taxon>
        <taxon>Ascomycota</taxon>
        <taxon>Pezizomycotina</taxon>
        <taxon>Sordariomycetes</taxon>
        <taxon>Hypocreomycetidae</taxon>
        <taxon>Hypocreales</taxon>
        <taxon>Clavicipitaceae</taxon>
        <taxon>Moelleriella</taxon>
    </lineage>
</organism>
<gene>
    <name evidence="1" type="ORF">AAL_01525</name>
</gene>
<dbReference type="STRING" id="1081109.A0A166U8G8"/>
<dbReference type="AlphaFoldDB" id="A0A166U8G8"/>
<sequence>MATYSLYDATIIPAKAALTSLRRILSAGEQHRVAEAARLLLLSARLHDDMRPLTFQVHYATAQADKMVAKLSGREPSATLGEERDLASFADMYARIDQVLAALARADKDTVNRIGETLTAAPIGHEVKDVPVKALATAAIMPNIYFHVSMAYAILRKEGVPVGKRDYLRSFVSDYVE</sequence>
<proteinExistence type="predicted"/>
<dbReference type="InterPro" id="IPR018531">
    <property type="entry name" value="DUF1993"/>
</dbReference>
<dbReference type="Pfam" id="PF09351">
    <property type="entry name" value="DUF1993"/>
    <property type="match status" value="1"/>
</dbReference>
<comment type="caution">
    <text evidence="1">The sequence shown here is derived from an EMBL/GenBank/DDBJ whole genome shotgun (WGS) entry which is preliminary data.</text>
</comment>